<accession>A0A077MFT6</accession>
<dbReference type="Gene3D" id="1.10.10.10">
    <property type="entry name" value="Winged helix-like DNA-binding domain superfamily/Winged helix DNA-binding domain"/>
    <property type="match status" value="1"/>
</dbReference>
<evidence type="ECO:0000256" key="3">
    <source>
        <dbReference type="ARBA" id="ARBA00023082"/>
    </source>
</evidence>
<dbReference type="Pfam" id="PF04542">
    <property type="entry name" value="Sigma70_r2"/>
    <property type="match status" value="1"/>
</dbReference>
<name>A0A077MFT6_9MICO</name>
<dbReference type="AlphaFoldDB" id="A0A077MFT6"/>
<feature type="domain" description="RNA polymerase sigma factor 70 region 4 type 2" evidence="8">
    <location>
        <begin position="108"/>
        <end position="158"/>
    </location>
</feature>
<keyword evidence="2" id="KW-0805">Transcription regulation</keyword>
<evidence type="ECO:0000256" key="2">
    <source>
        <dbReference type="ARBA" id="ARBA00023015"/>
    </source>
</evidence>
<evidence type="ECO:0000259" key="8">
    <source>
        <dbReference type="Pfam" id="PF08281"/>
    </source>
</evidence>
<evidence type="ECO:0000259" key="7">
    <source>
        <dbReference type="Pfam" id="PF04542"/>
    </source>
</evidence>
<organism evidence="9 10">
    <name type="scientific">Nostocoides jenkinsii Ben 74</name>
    <dbReference type="NCBI Taxonomy" id="1193518"/>
    <lineage>
        <taxon>Bacteria</taxon>
        <taxon>Bacillati</taxon>
        <taxon>Actinomycetota</taxon>
        <taxon>Actinomycetes</taxon>
        <taxon>Micrococcales</taxon>
        <taxon>Intrasporangiaceae</taxon>
        <taxon>Nostocoides</taxon>
    </lineage>
</organism>
<feature type="region of interest" description="Disordered" evidence="6">
    <location>
        <begin position="79"/>
        <end position="104"/>
    </location>
</feature>
<dbReference type="InterPro" id="IPR013325">
    <property type="entry name" value="RNA_pol_sigma_r2"/>
</dbReference>
<feature type="compositionally biased region" description="Basic and acidic residues" evidence="6">
    <location>
        <begin position="81"/>
        <end position="104"/>
    </location>
</feature>
<keyword evidence="5" id="KW-0804">Transcription</keyword>
<dbReference type="PANTHER" id="PTHR43133:SF50">
    <property type="entry name" value="ECF RNA POLYMERASE SIGMA FACTOR SIGM"/>
    <property type="match status" value="1"/>
</dbReference>
<keyword evidence="4" id="KW-0238">DNA-binding</keyword>
<dbReference type="NCBIfam" id="TIGR02937">
    <property type="entry name" value="sigma70-ECF"/>
    <property type="match status" value="1"/>
</dbReference>
<dbReference type="GO" id="GO:0006352">
    <property type="term" value="P:DNA-templated transcription initiation"/>
    <property type="evidence" value="ECO:0007669"/>
    <property type="project" value="InterPro"/>
</dbReference>
<dbReference type="GO" id="GO:0016987">
    <property type="term" value="F:sigma factor activity"/>
    <property type="evidence" value="ECO:0007669"/>
    <property type="project" value="UniProtKB-KW"/>
</dbReference>
<reference evidence="9 10" key="1">
    <citation type="journal article" date="2013" name="ISME J.">
        <title>A metabolic model for members of the genus Tetrasphaera involved in enhanced biological phosphorus removal.</title>
        <authorList>
            <person name="Kristiansen R."/>
            <person name="Nguyen H.T.T."/>
            <person name="Saunders A.M."/>
            <person name="Nielsen J.L."/>
            <person name="Wimmer R."/>
            <person name="Le V.Q."/>
            <person name="McIlroy S.J."/>
            <person name="Petrovski S."/>
            <person name="Seviour R.J."/>
            <person name="Calteau A."/>
            <person name="Nielsen K.L."/>
            <person name="Nielsen P.H."/>
        </authorList>
    </citation>
    <scope>NUCLEOTIDE SEQUENCE [LARGE SCALE GENOMIC DNA]</scope>
    <source>
        <strain evidence="9 10">Ben 74</strain>
    </source>
</reference>
<dbReference type="STRING" id="1193518.BN13_60029"/>
<keyword evidence="10" id="KW-1185">Reference proteome</keyword>
<keyword evidence="3" id="KW-0731">Sigma factor</keyword>
<dbReference type="InterPro" id="IPR007627">
    <property type="entry name" value="RNA_pol_sigma70_r2"/>
</dbReference>
<dbReference type="EMBL" id="CAJC01000172">
    <property type="protein sequence ID" value="CCI54128.1"/>
    <property type="molecule type" value="Genomic_DNA"/>
</dbReference>
<dbReference type="InterPro" id="IPR039425">
    <property type="entry name" value="RNA_pol_sigma-70-like"/>
</dbReference>
<evidence type="ECO:0000256" key="6">
    <source>
        <dbReference type="SAM" id="MobiDB-lite"/>
    </source>
</evidence>
<dbReference type="SUPFAM" id="SSF88946">
    <property type="entry name" value="Sigma2 domain of RNA polymerase sigma factors"/>
    <property type="match status" value="1"/>
</dbReference>
<dbReference type="Pfam" id="PF08281">
    <property type="entry name" value="Sigma70_r4_2"/>
    <property type="match status" value="1"/>
</dbReference>
<dbReference type="Proteomes" id="UP000035720">
    <property type="component" value="Unassembled WGS sequence"/>
</dbReference>
<dbReference type="InterPro" id="IPR014284">
    <property type="entry name" value="RNA_pol_sigma-70_dom"/>
</dbReference>
<evidence type="ECO:0000313" key="10">
    <source>
        <dbReference type="Proteomes" id="UP000035720"/>
    </source>
</evidence>
<dbReference type="InterPro" id="IPR036388">
    <property type="entry name" value="WH-like_DNA-bd_sf"/>
</dbReference>
<proteinExistence type="inferred from homology"/>
<protein>
    <submittedName>
        <fullName evidence="9">Putative sigma factor</fullName>
    </submittedName>
</protein>
<evidence type="ECO:0000256" key="5">
    <source>
        <dbReference type="ARBA" id="ARBA00023163"/>
    </source>
</evidence>
<dbReference type="GO" id="GO:0003677">
    <property type="term" value="F:DNA binding"/>
    <property type="evidence" value="ECO:0007669"/>
    <property type="project" value="UniProtKB-KW"/>
</dbReference>
<dbReference type="NCBIfam" id="TIGR02983">
    <property type="entry name" value="SigE-fam_strep"/>
    <property type="match status" value="1"/>
</dbReference>
<evidence type="ECO:0000256" key="1">
    <source>
        <dbReference type="ARBA" id="ARBA00010641"/>
    </source>
</evidence>
<evidence type="ECO:0000256" key="4">
    <source>
        <dbReference type="ARBA" id="ARBA00023125"/>
    </source>
</evidence>
<dbReference type="InterPro" id="IPR014325">
    <property type="entry name" value="RNA_pol_sigma-E_actinobac"/>
</dbReference>
<dbReference type="SUPFAM" id="SSF88659">
    <property type="entry name" value="Sigma3 and sigma4 domains of RNA polymerase sigma factors"/>
    <property type="match status" value="1"/>
</dbReference>
<dbReference type="PANTHER" id="PTHR43133">
    <property type="entry name" value="RNA POLYMERASE ECF-TYPE SIGMA FACTO"/>
    <property type="match status" value="1"/>
</dbReference>
<comment type="caution">
    <text evidence="9">The sequence shown here is derived from an EMBL/GenBank/DDBJ whole genome shotgun (WGS) entry which is preliminary data.</text>
</comment>
<dbReference type="CDD" id="cd06171">
    <property type="entry name" value="Sigma70_r4"/>
    <property type="match status" value="1"/>
</dbReference>
<dbReference type="RefSeq" id="WP_048543981.1">
    <property type="nucleotide sequence ID" value="NZ_HF571038.1"/>
</dbReference>
<gene>
    <name evidence="9" type="ORF">BN13_60029</name>
</gene>
<dbReference type="Gene3D" id="1.10.1740.10">
    <property type="match status" value="1"/>
</dbReference>
<dbReference type="InterPro" id="IPR013249">
    <property type="entry name" value="RNA_pol_sigma70_r4_t2"/>
</dbReference>
<sequence>MADRGDFDAFVTSRYAALARTAMLLTGARASGEDLLQEALIRTYVAWPKVRELAAGEAYVRTTMVRLLIRDRKRRWSGEVPHGDLPEQAHGPDHRGDPRGDPATRVTVRDALRDLPIEQRAVLVLRFYADLTESQIAEALDCAPGTVKSRISRGLAALRAGGLALGDPVTDDTTAITTTAEARP</sequence>
<dbReference type="InterPro" id="IPR013324">
    <property type="entry name" value="RNA_pol_sigma_r3/r4-like"/>
</dbReference>
<comment type="similarity">
    <text evidence="1">Belongs to the sigma-70 factor family. ECF subfamily.</text>
</comment>
<feature type="domain" description="RNA polymerase sigma-70 region 2" evidence="7">
    <location>
        <begin position="12"/>
        <end position="76"/>
    </location>
</feature>
<evidence type="ECO:0000313" key="9">
    <source>
        <dbReference type="EMBL" id="CCI54128.1"/>
    </source>
</evidence>